<dbReference type="EMBL" id="BGZK01001158">
    <property type="protein sequence ID" value="GBP72866.1"/>
    <property type="molecule type" value="Genomic_DNA"/>
</dbReference>
<comment type="caution">
    <text evidence="1">The sequence shown here is derived from an EMBL/GenBank/DDBJ whole genome shotgun (WGS) entry which is preliminary data.</text>
</comment>
<keyword evidence="2" id="KW-1185">Reference proteome</keyword>
<organism evidence="1 2">
    <name type="scientific">Eumeta variegata</name>
    <name type="common">Bagworm moth</name>
    <name type="synonym">Eumeta japonica</name>
    <dbReference type="NCBI Taxonomy" id="151549"/>
    <lineage>
        <taxon>Eukaryota</taxon>
        <taxon>Metazoa</taxon>
        <taxon>Ecdysozoa</taxon>
        <taxon>Arthropoda</taxon>
        <taxon>Hexapoda</taxon>
        <taxon>Insecta</taxon>
        <taxon>Pterygota</taxon>
        <taxon>Neoptera</taxon>
        <taxon>Endopterygota</taxon>
        <taxon>Lepidoptera</taxon>
        <taxon>Glossata</taxon>
        <taxon>Ditrysia</taxon>
        <taxon>Tineoidea</taxon>
        <taxon>Psychidae</taxon>
        <taxon>Oiketicinae</taxon>
        <taxon>Eumeta</taxon>
    </lineage>
</organism>
<sequence>MTNTQTKQSDLLAHYILFTKDKGPSKDLPPGVSQWVRPSLNKVIPRFVSFIRKRIDNASDMYKVYSTGKLVGGPSDSRWRVDGHCRPWTLRAPKESPVRCRLLGRE</sequence>
<proteinExistence type="predicted"/>
<dbReference type="AlphaFoldDB" id="A0A4C1YA06"/>
<dbReference type="Proteomes" id="UP000299102">
    <property type="component" value="Unassembled WGS sequence"/>
</dbReference>
<reference evidence="1 2" key="1">
    <citation type="journal article" date="2019" name="Commun. Biol.">
        <title>The bagworm genome reveals a unique fibroin gene that provides high tensile strength.</title>
        <authorList>
            <person name="Kono N."/>
            <person name="Nakamura H."/>
            <person name="Ohtoshi R."/>
            <person name="Tomita M."/>
            <person name="Numata K."/>
            <person name="Arakawa K."/>
        </authorList>
    </citation>
    <scope>NUCLEOTIDE SEQUENCE [LARGE SCALE GENOMIC DNA]</scope>
</reference>
<gene>
    <name evidence="1" type="ORF">EVAR_48850_1</name>
</gene>
<name>A0A4C1YA06_EUMVA</name>
<evidence type="ECO:0000313" key="1">
    <source>
        <dbReference type="EMBL" id="GBP72866.1"/>
    </source>
</evidence>
<evidence type="ECO:0000313" key="2">
    <source>
        <dbReference type="Proteomes" id="UP000299102"/>
    </source>
</evidence>
<protein>
    <submittedName>
        <fullName evidence="1">Uncharacterized protein</fullName>
    </submittedName>
</protein>
<accession>A0A4C1YA06</accession>